<reference evidence="7" key="2">
    <citation type="submission" date="2021-03" db="UniProtKB">
        <authorList>
            <consortium name="EnsemblPlants"/>
        </authorList>
    </citation>
    <scope>IDENTIFICATION</scope>
</reference>
<proteinExistence type="predicted"/>
<dbReference type="Pfam" id="PF02365">
    <property type="entry name" value="NAM"/>
    <property type="match status" value="1"/>
</dbReference>
<keyword evidence="2" id="KW-0238">DNA-binding</keyword>
<dbReference type="InterPro" id="IPR036093">
    <property type="entry name" value="NAC_dom_sf"/>
</dbReference>
<dbReference type="KEGG" id="cqi:110726634"/>
<organism evidence="7 8">
    <name type="scientific">Chenopodium quinoa</name>
    <name type="common">Quinoa</name>
    <dbReference type="NCBI Taxonomy" id="63459"/>
    <lineage>
        <taxon>Eukaryota</taxon>
        <taxon>Viridiplantae</taxon>
        <taxon>Streptophyta</taxon>
        <taxon>Embryophyta</taxon>
        <taxon>Tracheophyta</taxon>
        <taxon>Spermatophyta</taxon>
        <taxon>Magnoliopsida</taxon>
        <taxon>eudicotyledons</taxon>
        <taxon>Gunneridae</taxon>
        <taxon>Pentapetalae</taxon>
        <taxon>Caryophyllales</taxon>
        <taxon>Chenopodiaceae</taxon>
        <taxon>Chenopodioideae</taxon>
        <taxon>Atripliceae</taxon>
        <taxon>Chenopodium</taxon>
    </lineage>
</organism>
<evidence type="ECO:0000256" key="1">
    <source>
        <dbReference type="ARBA" id="ARBA00023015"/>
    </source>
</evidence>
<dbReference type="OrthoDB" id="1848022at2759"/>
<sequence>MASSSYEMVDYYWNMIPPGFRFDPKDEELITHYLVPKINGEALPPNKMHDAELYGERAPQDLIPYYEPESENTWYFFTRLERLYENGSRPRRSAGNGYWKMTGKEIPITNKQGNVIGFRRNFAFFIKIEPSLPKQKDEPKGIKTPWLMHEFRVNNVPSTSEPKSKRRKTNYHDGTSPSQGSKPKNMLDGWVLCKVYRLVRDVEVEALNPAHQEEEQHQAIEQPVALNNEANNDLLQRDVVSMVEEQGVEQHVVALNNGANDDLIIPKIEVEYSFEHLHHNQEDNLQYLQRDVTVVEAPNSAHQHLQYYHQGVEQPAALNDLLDYTFQHQQHNQDMPQFSQEDSEFLYNIFPRCD</sequence>
<reference evidence="7" key="1">
    <citation type="journal article" date="2017" name="Nature">
        <title>The genome of Chenopodium quinoa.</title>
        <authorList>
            <person name="Jarvis D.E."/>
            <person name="Ho Y.S."/>
            <person name="Lightfoot D.J."/>
            <person name="Schmoeckel S.M."/>
            <person name="Li B."/>
            <person name="Borm T.J.A."/>
            <person name="Ohyanagi H."/>
            <person name="Mineta K."/>
            <person name="Michell C.T."/>
            <person name="Saber N."/>
            <person name="Kharbatia N.M."/>
            <person name="Rupper R.R."/>
            <person name="Sharp A.R."/>
            <person name="Dally N."/>
            <person name="Boughton B.A."/>
            <person name="Woo Y.H."/>
            <person name="Gao G."/>
            <person name="Schijlen E.G.W.M."/>
            <person name="Guo X."/>
            <person name="Momin A.A."/>
            <person name="Negrao S."/>
            <person name="Al-Babili S."/>
            <person name="Gehring C."/>
            <person name="Roessner U."/>
            <person name="Jung C."/>
            <person name="Murphy K."/>
            <person name="Arold S.T."/>
            <person name="Gojobori T."/>
            <person name="van der Linden C.G."/>
            <person name="van Loo E.N."/>
            <person name="Jellen E.N."/>
            <person name="Maughan P.J."/>
            <person name="Tester M."/>
        </authorList>
    </citation>
    <scope>NUCLEOTIDE SEQUENCE [LARGE SCALE GENOMIC DNA]</scope>
    <source>
        <strain evidence="7">cv. PI 614886</strain>
    </source>
</reference>
<evidence type="ECO:0000259" key="6">
    <source>
        <dbReference type="PROSITE" id="PS51005"/>
    </source>
</evidence>
<evidence type="ECO:0000313" key="8">
    <source>
        <dbReference type="Proteomes" id="UP000596660"/>
    </source>
</evidence>
<dbReference type="Gene3D" id="2.170.150.80">
    <property type="entry name" value="NAC domain"/>
    <property type="match status" value="1"/>
</dbReference>
<dbReference type="InterPro" id="IPR003441">
    <property type="entry name" value="NAC-dom"/>
</dbReference>
<keyword evidence="1" id="KW-0805">Transcription regulation</keyword>
<name>A0A803M9R0_CHEQI</name>
<dbReference type="RefSeq" id="XP_021761798.1">
    <property type="nucleotide sequence ID" value="XM_021906106.1"/>
</dbReference>
<keyword evidence="3" id="KW-0804">Transcription</keyword>
<protein>
    <recommendedName>
        <fullName evidence="6">NAC domain-containing protein</fullName>
    </recommendedName>
</protein>
<keyword evidence="8" id="KW-1185">Reference proteome</keyword>
<dbReference type="SUPFAM" id="SSF101941">
    <property type="entry name" value="NAC domain"/>
    <property type="match status" value="1"/>
</dbReference>
<dbReference type="PROSITE" id="PS51005">
    <property type="entry name" value="NAC"/>
    <property type="match status" value="1"/>
</dbReference>
<dbReference type="Gramene" id="AUR62025636-RA">
    <property type="protein sequence ID" value="AUR62025636-RA:cds"/>
    <property type="gene ID" value="AUR62025636"/>
</dbReference>
<evidence type="ECO:0000256" key="2">
    <source>
        <dbReference type="ARBA" id="ARBA00023125"/>
    </source>
</evidence>
<evidence type="ECO:0000256" key="5">
    <source>
        <dbReference type="SAM" id="MobiDB-lite"/>
    </source>
</evidence>
<feature type="domain" description="NAC" evidence="6">
    <location>
        <begin position="16"/>
        <end position="198"/>
    </location>
</feature>
<feature type="compositionally biased region" description="Polar residues" evidence="5">
    <location>
        <begin position="172"/>
        <end position="182"/>
    </location>
</feature>
<dbReference type="AlphaFoldDB" id="A0A803M9R0"/>
<dbReference type="PANTHER" id="PTHR31719:SF179">
    <property type="entry name" value="OS08G0148400 PROTEIN"/>
    <property type="match status" value="1"/>
</dbReference>
<keyword evidence="4" id="KW-0539">Nucleus</keyword>
<dbReference type="GO" id="GO:0003677">
    <property type="term" value="F:DNA binding"/>
    <property type="evidence" value="ECO:0007669"/>
    <property type="project" value="UniProtKB-KW"/>
</dbReference>
<dbReference type="PANTHER" id="PTHR31719">
    <property type="entry name" value="NAC TRANSCRIPTION FACTOR 56"/>
    <property type="match status" value="1"/>
</dbReference>
<feature type="region of interest" description="Disordered" evidence="5">
    <location>
        <begin position="153"/>
        <end position="183"/>
    </location>
</feature>
<dbReference type="Proteomes" id="UP000596660">
    <property type="component" value="Unplaced"/>
</dbReference>
<dbReference type="EnsemblPlants" id="AUR62025636-RA">
    <property type="protein sequence ID" value="AUR62025636-RA:cds"/>
    <property type="gene ID" value="AUR62025636"/>
</dbReference>
<evidence type="ECO:0000256" key="4">
    <source>
        <dbReference type="ARBA" id="ARBA00023242"/>
    </source>
</evidence>
<dbReference type="GO" id="GO:0006355">
    <property type="term" value="P:regulation of DNA-templated transcription"/>
    <property type="evidence" value="ECO:0007669"/>
    <property type="project" value="InterPro"/>
</dbReference>
<gene>
    <name evidence="7" type="primary">LOC110726634</name>
</gene>
<evidence type="ECO:0000313" key="7">
    <source>
        <dbReference type="EnsemblPlants" id="AUR62025636-RA:cds"/>
    </source>
</evidence>
<dbReference type="GeneID" id="110726634"/>
<dbReference type="OMA" id="NIFPRCD"/>
<evidence type="ECO:0000256" key="3">
    <source>
        <dbReference type="ARBA" id="ARBA00023163"/>
    </source>
</evidence>
<accession>A0A803M9R0</accession>